<comment type="pathway">
    <text evidence="3">Secondary metabolite biosynthesis.</text>
</comment>
<evidence type="ECO:0000256" key="5">
    <source>
        <dbReference type="ARBA" id="ARBA00022617"/>
    </source>
</evidence>
<accession>A0A9P3G2G0</accession>
<name>A0A9P3G2G0_9APHY</name>
<keyword evidence="8" id="KW-1133">Transmembrane helix</keyword>
<evidence type="ECO:0000256" key="6">
    <source>
        <dbReference type="ARBA" id="ARBA00022692"/>
    </source>
</evidence>
<keyword evidence="16" id="KW-1185">Reference proteome</keyword>
<dbReference type="GO" id="GO:0004497">
    <property type="term" value="F:monooxygenase activity"/>
    <property type="evidence" value="ECO:0007669"/>
    <property type="project" value="UniProtKB-KW"/>
</dbReference>
<dbReference type="EMBL" id="BPQB01000004">
    <property type="protein sequence ID" value="GJE86654.1"/>
    <property type="molecule type" value="Genomic_DNA"/>
</dbReference>
<evidence type="ECO:0000256" key="12">
    <source>
        <dbReference type="ARBA" id="ARBA00023136"/>
    </source>
</evidence>
<dbReference type="AlphaFoldDB" id="A0A9P3G2G0"/>
<protein>
    <submittedName>
        <fullName evidence="15">Cytochrome P450</fullName>
    </submittedName>
</protein>
<gene>
    <name evidence="15" type="ORF">PsYK624_027350</name>
</gene>
<keyword evidence="7 13" id="KW-0479">Metal-binding</keyword>
<dbReference type="Gene3D" id="1.10.630.10">
    <property type="entry name" value="Cytochrome P450"/>
    <property type="match status" value="1"/>
</dbReference>
<keyword evidence="5 13" id="KW-0349">Heme</keyword>
<evidence type="ECO:0000256" key="7">
    <source>
        <dbReference type="ARBA" id="ARBA00022723"/>
    </source>
</evidence>
<dbReference type="GO" id="GO:0016020">
    <property type="term" value="C:membrane"/>
    <property type="evidence" value="ECO:0007669"/>
    <property type="project" value="UniProtKB-SubCell"/>
</dbReference>
<keyword evidence="6" id="KW-0812">Transmembrane</keyword>
<dbReference type="PROSITE" id="PS00086">
    <property type="entry name" value="CYTOCHROME_P450"/>
    <property type="match status" value="1"/>
</dbReference>
<evidence type="ECO:0000256" key="3">
    <source>
        <dbReference type="ARBA" id="ARBA00005179"/>
    </source>
</evidence>
<evidence type="ECO:0000313" key="15">
    <source>
        <dbReference type="EMBL" id="GJE86654.1"/>
    </source>
</evidence>
<dbReference type="Pfam" id="PF00067">
    <property type="entry name" value="p450"/>
    <property type="match status" value="1"/>
</dbReference>
<reference evidence="15 16" key="1">
    <citation type="submission" date="2021-08" db="EMBL/GenBank/DDBJ databases">
        <title>Draft Genome Sequence of Phanerochaete sordida strain YK-624.</title>
        <authorList>
            <person name="Mori T."/>
            <person name="Dohra H."/>
            <person name="Suzuki T."/>
            <person name="Kawagishi H."/>
            <person name="Hirai H."/>
        </authorList>
    </citation>
    <scope>NUCLEOTIDE SEQUENCE [LARGE SCALE GENOMIC DNA]</scope>
    <source>
        <strain evidence="15 16">YK-624</strain>
    </source>
</reference>
<keyword evidence="11 14" id="KW-0503">Monooxygenase</keyword>
<dbReference type="CDD" id="cd11065">
    <property type="entry name" value="CYP64-like"/>
    <property type="match status" value="1"/>
</dbReference>
<evidence type="ECO:0000256" key="8">
    <source>
        <dbReference type="ARBA" id="ARBA00022989"/>
    </source>
</evidence>
<evidence type="ECO:0000256" key="2">
    <source>
        <dbReference type="ARBA" id="ARBA00004167"/>
    </source>
</evidence>
<evidence type="ECO:0000256" key="4">
    <source>
        <dbReference type="ARBA" id="ARBA00010617"/>
    </source>
</evidence>
<dbReference type="OrthoDB" id="2787590at2759"/>
<dbReference type="PRINTS" id="PR00385">
    <property type="entry name" value="P450"/>
</dbReference>
<evidence type="ECO:0000256" key="14">
    <source>
        <dbReference type="RuleBase" id="RU000461"/>
    </source>
</evidence>
<keyword evidence="12" id="KW-0472">Membrane</keyword>
<dbReference type="InterPro" id="IPR050364">
    <property type="entry name" value="Cytochrome_P450_fung"/>
</dbReference>
<dbReference type="GO" id="GO:0005506">
    <property type="term" value="F:iron ion binding"/>
    <property type="evidence" value="ECO:0007669"/>
    <property type="project" value="InterPro"/>
</dbReference>
<evidence type="ECO:0000256" key="1">
    <source>
        <dbReference type="ARBA" id="ARBA00001971"/>
    </source>
</evidence>
<dbReference type="PANTHER" id="PTHR46300:SF7">
    <property type="entry name" value="P450, PUTATIVE (EUROFUNG)-RELATED"/>
    <property type="match status" value="1"/>
</dbReference>
<dbReference type="InterPro" id="IPR001128">
    <property type="entry name" value="Cyt_P450"/>
</dbReference>
<evidence type="ECO:0000256" key="10">
    <source>
        <dbReference type="ARBA" id="ARBA00023004"/>
    </source>
</evidence>
<dbReference type="GO" id="GO:0016705">
    <property type="term" value="F:oxidoreductase activity, acting on paired donors, with incorporation or reduction of molecular oxygen"/>
    <property type="evidence" value="ECO:0007669"/>
    <property type="project" value="InterPro"/>
</dbReference>
<feature type="binding site" description="axial binding residue" evidence="13">
    <location>
        <position position="431"/>
    </location>
    <ligand>
        <name>heme</name>
        <dbReference type="ChEBI" id="CHEBI:30413"/>
    </ligand>
    <ligandPart>
        <name>Fe</name>
        <dbReference type="ChEBI" id="CHEBI:18248"/>
    </ligandPart>
</feature>
<evidence type="ECO:0000256" key="9">
    <source>
        <dbReference type="ARBA" id="ARBA00023002"/>
    </source>
</evidence>
<evidence type="ECO:0000313" key="16">
    <source>
        <dbReference type="Proteomes" id="UP000703269"/>
    </source>
</evidence>
<comment type="caution">
    <text evidence="15">The sequence shown here is derived from an EMBL/GenBank/DDBJ whole genome shotgun (WGS) entry which is preliminary data.</text>
</comment>
<dbReference type="PANTHER" id="PTHR46300">
    <property type="entry name" value="P450, PUTATIVE (EUROFUNG)-RELATED-RELATED"/>
    <property type="match status" value="1"/>
</dbReference>
<dbReference type="InterPro" id="IPR036396">
    <property type="entry name" value="Cyt_P450_sf"/>
</dbReference>
<comment type="similarity">
    <text evidence="4 14">Belongs to the cytochrome P450 family.</text>
</comment>
<dbReference type="PRINTS" id="PR00463">
    <property type="entry name" value="EP450I"/>
</dbReference>
<organism evidence="15 16">
    <name type="scientific">Phanerochaete sordida</name>
    <dbReference type="NCBI Taxonomy" id="48140"/>
    <lineage>
        <taxon>Eukaryota</taxon>
        <taxon>Fungi</taxon>
        <taxon>Dikarya</taxon>
        <taxon>Basidiomycota</taxon>
        <taxon>Agaricomycotina</taxon>
        <taxon>Agaricomycetes</taxon>
        <taxon>Polyporales</taxon>
        <taxon>Phanerochaetaceae</taxon>
        <taxon>Phanerochaete</taxon>
    </lineage>
</organism>
<dbReference type="GO" id="GO:0020037">
    <property type="term" value="F:heme binding"/>
    <property type="evidence" value="ECO:0007669"/>
    <property type="project" value="InterPro"/>
</dbReference>
<evidence type="ECO:0000256" key="11">
    <source>
        <dbReference type="ARBA" id="ARBA00023033"/>
    </source>
</evidence>
<proteinExistence type="inferred from homology"/>
<evidence type="ECO:0000256" key="13">
    <source>
        <dbReference type="PIRSR" id="PIRSR602401-1"/>
    </source>
</evidence>
<keyword evidence="10 13" id="KW-0408">Iron</keyword>
<dbReference type="InterPro" id="IPR002401">
    <property type="entry name" value="Cyt_P450_E_grp-I"/>
</dbReference>
<dbReference type="InterPro" id="IPR017972">
    <property type="entry name" value="Cyt_P450_CS"/>
</dbReference>
<comment type="subcellular location">
    <subcellularLocation>
        <location evidence="2">Membrane</location>
        <topology evidence="2">Single-pass membrane protein</topology>
    </subcellularLocation>
</comment>
<dbReference type="SUPFAM" id="SSF48264">
    <property type="entry name" value="Cytochrome P450"/>
    <property type="match status" value="1"/>
</dbReference>
<comment type="cofactor">
    <cofactor evidence="1 13">
        <name>heme</name>
        <dbReference type="ChEBI" id="CHEBI:30413"/>
    </cofactor>
</comment>
<keyword evidence="9 14" id="KW-0560">Oxidoreductase</keyword>
<sequence>MSWLLVDIAAGLAAGLFLLFIFNSWHRKAVHLPPGPPGLPLLGNLLQIPRKKEFEAFRDMGDIYGDLVTLRVPGHIFMLLNSRKAIADLLDARSAIYSDRPSMVMCTDLVGWTGTVVLANNTPRFRNCRKLLRKGLGPSAAQSFIPFLNRQSAFYLENLQKRPDAFTDIFKRTAAAISMKIAYGYDGIQEDEELYVVGCLANHYFTETAVVGTWFVDMLPILRHVPRWFPLAYFQRYANRAKPIVDESVNKPFEETKRHVKLGTAGASFTSMLLGDAKGDAETEDCIKWASTGIFLGQLDTTTSALSWFFLAMALHPEVQAKAQAEIDKVIGDGRLPRVEDRDALPYVSAVMQETFRWHPVVPLIPRALSKDDEYRGYFMPAKTTLIANVWAIMHDRSVYPDEDKFRPERFTEDGAPDCLNVAFGFGRRVCPGILIAQAHVFLSIATTLATFNISKARDSQDNIVEPTVEDTPGAINFPQPFKVSVEPRSAAAAELIRKSAEHSRTLPERLEIFSLDA</sequence>
<dbReference type="Proteomes" id="UP000703269">
    <property type="component" value="Unassembled WGS sequence"/>
</dbReference>